<sequence>MQFSTNIQGSNTMGDQEMINDSIASQKLISYAYNTYANECATPNLRDEFMNILKDEHQIQAELFNEAQKRGWYQVKPAEEQQIQQAKQKYQNMLG</sequence>
<dbReference type="InterPro" id="IPR012347">
    <property type="entry name" value="Ferritin-like"/>
</dbReference>
<dbReference type="Proteomes" id="UP000032431">
    <property type="component" value="Chromosome I"/>
</dbReference>
<organism evidence="1 2">
    <name type="scientific">[Clostridium] cellulosi</name>
    <dbReference type="NCBI Taxonomy" id="29343"/>
    <lineage>
        <taxon>Bacteria</taxon>
        <taxon>Bacillati</taxon>
        <taxon>Bacillota</taxon>
        <taxon>Clostridia</taxon>
        <taxon>Eubacteriales</taxon>
        <taxon>Oscillospiraceae</taxon>
        <taxon>Oscillospiraceae incertae sedis</taxon>
    </lineage>
</organism>
<name>A0A078KIB6_9FIRM</name>
<keyword evidence="2" id="KW-1185">Reference proteome</keyword>
<evidence type="ECO:0000313" key="2">
    <source>
        <dbReference type="Proteomes" id="UP000032431"/>
    </source>
</evidence>
<dbReference type="STRING" id="29343.CCDG5_0157"/>
<dbReference type="Pfam" id="PF07875">
    <property type="entry name" value="Coat_F"/>
    <property type="match status" value="1"/>
</dbReference>
<proteinExistence type="predicted"/>
<dbReference type="OrthoDB" id="1685263at2"/>
<dbReference type="AlphaFoldDB" id="A0A078KIB6"/>
<dbReference type="Gene3D" id="1.20.1260.10">
    <property type="match status" value="1"/>
</dbReference>
<evidence type="ECO:0000313" key="1">
    <source>
        <dbReference type="EMBL" id="CDZ23301.1"/>
    </source>
</evidence>
<evidence type="ECO:0008006" key="3">
    <source>
        <dbReference type="Google" id="ProtNLM"/>
    </source>
</evidence>
<accession>A0A078KIB6</accession>
<protein>
    <recommendedName>
        <fullName evidence="3">Coat F domain-containing protein</fullName>
    </recommendedName>
</protein>
<dbReference type="KEGG" id="ccel:CCDG5_0157"/>
<dbReference type="HOGENOM" id="CLU_142133_1_0_9"/>
<reference evidence="2" key="1">
    <citation type="submission" date="2014-07" db="EMBL/GenBank/DDBJ databases">
        <authorList>
            <person name="Wibberg D."/>
        </authorList>
    </citation>
    <scope>NUCLEOTIDE SEQUENCE [LARGE SCALE GENOMIC DNA]</scope>
    <source>
        <strain evidence="2">DG5</strain>
    </source>
</reference>
<dbReference type="PATRIC" id="fig|29343.3.peg.160"/>
<dbReference type="EMBL" id="LM995447">
    <property type="protein sequence ID" value="CDZ23301.1"/>
    <property type="molecule type" value="Genomic_DNA"/>
</dbReference>
<dbReference type="InterPro" id="IPR012851">
    <property type="entry name" value="Spore_coat_CotF-like"/>
</dbReference>
<gene>
    <name evidence="1" type="ORF">CCDG5_0157</name>
</gene>